<evidence type="ECO:0000313" key="2">
    <source>
        <dbReference type="Proteomes" id="UP001431429"/>
    </source>
</evidence>
<dbReference type="InterPro" id="IPR058248">
    <property type="entry name" value="Lxx211020-like"/>
</dbReference>
<gene>
    <name evidence="1" type="ORF">NBG84_24570</name>
</gene>
<organism evidence="1 2">
    <name type="scientific">Streptomyces albipurpureus</name>
    <dbReference type="NCBI Taxonomy" id="2897419"/>
    <lineage>
        <taxon>Bacteria</taxon>
        <taxon>Bacillati</taxon>
        <taxon>Actinomycetota</taxon>
        <taxon>Actinomycetes</taxon>
        <taxon>Kitasatosporales</taxon>
        <taxon>Streptomycetaceae</taxon>
        <taxon>Streptomyces</taxon>
    </lineage>
</organism>
<dbReference type="SUPFAM" id="SSF110087">
    <property type="entry name" value="DR1885-like metal-binding protein"/>
    <property type="match status" value="1"/>
</dbReference>
<protein>
    <submittedName>
        <fullName evidence="1">Copper chaperone PCu(A)C</fullName>
    </submittedName>
</protein>
<dbReference type="PANTHER" id="PTHR36302">
    <property type="entry name" value="BLR7088 PROTEIN"/>
    <property type="match status" value="1"/>
</dbReference>
<sequence>MRATASRSVKRANGGLRTAAGVIAFGTALALTGCSTGPDKPELKVDGAFMPQPVSDTAAGFLTVHNSGSAGDKLTAVTSTLSDDVTIHESKNRKMRQVKSFGIPAEGELNLERGGNHLMFMQLKERPKKGQKVAVELHFEKSDPIKVELPVKEPTYNPAKH</sequence>
<dbReference type="RefSeq" id="WP_250921751.1">
    <property type="nucleotide sequence ID" value="NZ_JAMQAW010000030.1"/>
</dbReference>
<accession>A0ABT0US40</accession>
<dbReference type="Proteomes" id="UP001431429">
    <property type="component" value="Unassembled WGS sequence"/>
</dbReference>
<reference evidence="1" key="1">
    <citation type="submission" date="2022-06" db="EMBL/GenBank/DDBJ databases">
        <title>Genome public.</title>
        <authorList>
            <person name="Sun Q."/>
        </authorList>
    </citation>
    <scope>NUCLEOTIDE SEQUENCE</scope>
    <source>
        <strain evidence="1">CWNU-1</strain>
    </source>
</reference>
<comment type="caution">
    <text evidence="1">The sequence shown here is derived from an EMBL/GenBank/DDBJ whole genome shotgun (WGS) entry which is preliminary data.</text>
</comment>
<name>A0ABT0US40_9ACTN</name>
<dbReference type="PANTHER" id="PTHR36302:SF1">
    <property type="entry name" value="COPPER CHAPERONE PCU(A)C"/>
    <property type="match status" value="1"/>
</dbReference>
<dbReference type="PROSITE" id="PS51257">
    <property type="entry name" value="PROKAR_LIPOPROTEIN"/>
    <property type="match status" value="1"/>
</dbReference>
<dbReference type="EMBL" id="JAMQAW010000030">
    <property type="protein sequence ID" value="MCM2391422.1"/>
    <property type="molecule type" value="Genomic_DNA"/>
</dbReference>
<dbReference type="Gene3D" id="2.60.40.1890">
    <property type="entry name" value="PCu(A)C copper chaperone"/>
    <property type="match status" value="1"/>
</dbReference>
<evidence type="ECO:0000313" key="1">
    <source>
        <dbReference type="EMBL" id="MCM2391422.1"/>
    </source>
</evidence>
<proteinExistence type="predicted"/>
<dbReference type="InterPro" id="IPR007410">
    <property type="entry name" value="LpqE-like"/>
</dbReference>
<keyword evidence="2" id="KW-1185">Reference proteome</keyword>
<dbReference type="Pfam" id="PF04314">
    <property type="entry name" value="PCuAC"/>
    <property type="match status" value="1"/>
</dbReference>
<dbReference type="InterPro" id="IPR036182">
    <property type="entry name" value="PCuAC_sf"/>
</dbReference>